<evidence type="ECO:0000256" key="3">
    <source>
        <dbReference type="ARBA" id="ARBA00022679"/>
    </source>
</evidence>
<feature type="domain" description="HTH HARE-type" evidence="8">
    <location>
        <begin position="14"/>
        <end position="81"/>
    </location>
</feature>
<protein>
    <recommendedName>
        <fullName evidence="6">Probable DNA-directed RNA polymerase subunit delta</fullName>
    </recommendedName>
    <alternativeName>
        <fullName evidence="6">RNAP delta factor</fullName>
    </alternativeName>
</protein>
<evidence type="ECO:0000256" key="4">
    <source>
        <dbReference type="ARBA" id="ARBA00022695"/>
    </source>
</evidence>
<comment type="similarity">
    <text evidence="1 6">Belongs to the RpoE family.</text>
</comment>
<keyword evidence="3 6" id="KW-0808">Transferase</keyword>
<dbReference type="Proteomes" id="UP000198618">
    <property type="component" value="Unassembled WGS sequence"/>
</dbReference>
<dbReference type="GO" id="GO:0006355">
    <property type="term" value="P:regulation of DNA-templated transcription"/>
    <property type="evidence" value="ECO:0007669"/>
    <property type="project" value="UniProtKB-UniRule"/>
</dbReference>
<dbReference type="PROSITE" id="PS51913">
    <property type="entry name" value="HTH_HARE"/>
    <property type="match status" value="1"/>
</dbReference>
<evidence type="ECO:0000256" key="6">
    <source>
        <dbReference type="HAMAP-Rule" id="MF_00357"/>
    </source>
</evidence>
<dbReference type="HAMAP" id="MF_00357">
    <property type="entry name" value="RNApol_bact_RpoE"/>
    <property type="match status" value="1"/>
</dbReference>
<sequence>MSLDNFGREELKNMSMIELAHLILLDEKKAINFREIFDKIAEMKEFTNEQKEEFIAQFYTDLNIDGRFMTLGSNMWGLKRWYPVEQMDEEVNLAPKKKKKKAKKKKKEVIEDDEIDIEAEDLDIVDGDVEELVDGFADDEDEDFDEIDDDFDDFDEDLDDDQEDDDTEDDEEEEK</sequence>
<name>A0A1I0G718_9BACI</name>
<feature type="region of interest" description="Disordered" evidence="7">
    <location>
        <begin position="134"/>
        <end position="175"/>
    </location>
</feature>
<evidence type="ECO:0000256" key="2">
    <source>
        <dbReference type="ARBA" id="ARBA00022478"/>
    </source>
</evidence>
<gene>
    <name evidence="6" type="primary">rpoE</name>
    <name evidence="9" type="ORF">SAMN05216389_11948</name>
</gene>
<dbReference type="InterPro" id="IPR007759">
    <property type="entry name" value="Asxl_HARE-HTH"/>
</dbReference>
<dbReference type="EMBL" id="FOHE01000019">
    <property type="protein sequence ID" value="SET66460.1"/>
    <property type="molecule type" value="Genomic_DNA"/>
</dbReference>
<reference evidence="9 10" key="1">
    <citation type="submission" date="2016-10" db="EMBL/GenBank/DDBJ databases">
        <authorList>
            <person name="de Groot N.N."/>
        </authorList>
    </citation>
    <scope>NUCLEOTIDE SEQUENCE [LARGE SCALE GENOMIC DNA]</scope>
    <source>
        <strain evidence="9 10">IBRC-M 10780</strain>
    </source>
</reference>
<dbReference type="GO" id="GO:0000428">
    <property type="term" value="C:DNA-directed RNA polymerase complex"/>
    <property type="evidence" value="ECO:0007669"/>
    <property type="project" value="UniProtKB-KW"/>
</dbReference>
<keyword evidence="5 6" id="KW-0804">Transcription</keyword>
<organism evidence="9 10">
    <name type="scientific">Oceanobacillus limi</name>
    <dbReference type="NCBI Taxonomy" id="930131"/>
    <lineage>
        <taxon>Bacteria</taxon>
        <taxon>Bacillati</taxon>
        <taxon>Bacillota</taxon>
        <taxon>Bacilli</taxon>
        <taxon>Bacillales</taxon>
        <taxon>Bacillaceae</taxon>
        <taxon>Oceanobacillus</taxon>
    </lineage>
</organism>
<dbReference type="RefSeq" id="WP_090871860.1">
    <property type="nucleotide sequence ID" value="NZ_FOHE01000019.1"/>
</dbReference>
<dbReference type="STRING" id="930131.SAMN05216389_11948"/>
<accession>A0A1I0G718</accession>
<evidence type="ECO:0000256" key="7">
    <source>
        <dbReference type="SAM" id="MobiDB-lite"/>
    </source>
</evidence>
<dbReference type="GO" id="GO:0006351">
    <property type="term" value="P:DNA-templated transcription"/>
    <property type="evidence" value="ECO:0007669"/>
    <property type="project" value="InterPro"/>
</dbReference>
<dbReference type="Pfam" id="PF05066">
    <property type="entry name" value="HARE-HTH"/>
    <property type="match status" value="1"/>
</dbReference>
<dbReference type="InterPro" id="IPR029757">
    <property type="entry name" value="RpoE"/>
</dbReference>
<comment type="function">
    <text evidence="6">Participates in both the initiation and recycling phases of transcription. In the presence of the delta subunit, RNAP displays an increased specificity of transcription, a decreased affinity for nucleic acids, and an increased efficiency of RNA synthesis because of enhanced recycling.</text>
</comment>
<evidence type="ECO:0000313" key="10">
    <source>
        <dbReference type="Proteomes" id="UP000198618"/>
    </source>
</evidence>
<dbReference type="Gene3D" id="1.10.10.1250">
    <property type="entry name" value="RNA polymerase, subunit delta, N-terminal domain"/>
    <property type="match status" value="1"/>
</dbReference>
<keyword evidence="4 6" id="KW-0548">Nucleotidyltransferase</keyword>
<dbReference type="GO" id="GO:0003899">
    <property type="term" value="F:DNA-directed RNA polymerase activity"/>
    <property type="evidence" value="ECO:0007669"/>
    <property type="project" value="UniProtKB-UniRule"/>
</dbReference>
<proteinExistence type="inferred from homology"/>
<comment type="subunit">
    <text evidence="6">RNAP is composed of a core of 2 alpha, a beta and a beta' subunits. The core is associated with a delta subunit and one of several sigma factors.</text>
</comment>
<evidence type="ECO:0000256" key="1">
    <source>
        <dbReference type="ARBA" id="ARBA00009828"/>
    </source>
</evidence>
<dbReference type="NCBIfam" id="TIGR04567">
    <property type="entry name" value="RNAP_delt_lowGC"/>
    <property type="match status" value="1"/>
</dbReference>
<evidence type="ECO:0000313" key="9">
    <source>
        <dbReference type="EMBL" id="SET66460.1"/>
    </source>
</evidence>
<evidence type="ECO:0000256" key="5">
    <source>
        <dbReference type="ARBA" id="ARBA00023163"/>
    </source>
</evidence>
<dbReference type="AlphaFoldDB" id="A0A1I0G718"/>
<keyword evidence="10" id="KW-1185">Reference proteome</keyword>
<evidence type="ECO:0000259" key="8">
    <source>
        <dbReference type="PROSITE" id="PS51913"/>
    </source>
</evidence>
<dbReference type="InterPro" id="IPR038087">
    <property type="entry name" value="RNAP_delta_N_dom_sf"/>
</dbReference>
<keyword evidence="2 6" id="KW-0240">DNA-directed RNA polymerase</keyword>